<name>A0A9P5P6E4_9AGAR</name>
<sequence>MTSPPPGSCVISILSLFPSPHGLLPCVMTHLCPCLLLSLRLHFVSLPASCLGLHPHVLHVKLLCLCPYLVCYLCPCLPCCLLSCIMHCLRPSILLCLCSRLHSCIGRTKLPGSRKDGGLREGQDRERCRAGVFHFLIITVLHLRPPHEL</sequence>
<evidence type="ECO:0000313" key="1">
    <source>
        <dbReference type="EMBL" id="KAF9050952.1"/>
    </source>
</evidence>
<dbReference type="AlphaFoldDB" id="A0A9P5P6E4"/>
<comment type="caution">
    <text evidence="1">The sequence shown here is derived from an EMBL/GenBank/DDBJ whole genome shotgun (WGS) entry which is preliminary data.</text>
</comment>
<protein>
    <submittedName>
        <fullName evidence="1">Uncharacterized protein</fullName>
    </submittedName>
</protein>
<accession>A0A9P5P6E4</accession>
<keyword evidence="2" id="KW-1185">Reference proteome</keyword>
<reference evidence="1" key="1">
    <citation type="submission" date="2020-11" db="EMBL/GenBank/DDBJ databases">
        <authorList>
            <consortium name="DOE Joint Genome Institute"/>
            <person name="Ahrendt S."/>
            <person name="Riley R."/>
            <person name="Andreopoulos W."/>
            <person name="Labutti K."/>
            <person name="Pangilinan J."/>
            <person name="Ruiz-Duenas F.J."/>
            <person name="Barrasa J.M."/>
            <person name="Sanchez-Garcia M."/>
            <person name="Camarero S."/>
            <person name="Miyauchi S."/>
            <person name="Serrano A."/>
            <person name="Linde D."/>
            <person name="Babiker R."/>
            <person name="Drula E."/>
            <person name="Ayuso-Fernandez I."/>
            <person name="Pacheco R."/>
            <person name="Padilla G."/>
            <person name="Ferreira P."/>
            <person name="Barriuso J."/>
            <person name="Kellner H."/>
            <person name="Castanera R."/>
            <person name="Alfaro M."/>
            <person name="Ramirez L."/>
            <person name="Pisabarro A.G."/>
            <person name="Kuo A."/>
            <person name="Tritt A."/>
            <person name="Lipzen A."/>
            <person name="He G."/>
            <person name="Yan M."/>
            <person name="Ng V."/>
            <person name="Cullen D."/>
            <person name="Martin F."/>
            <person name="Rosso M.-N."/>
            <person name="Henrissat B."/>
            <person name="Hibbett D."/>
            <person name="Martinez A.T."/>
            <person name="Grigoriev I.V."/>
        </authorList>
    </citation>
    <scope>NUCLEOTIDE SEQUENCE</scope>
    <source>
        <strain evidence="1">AH 40177</strain>
    </source>
</reference>
<proteinExistence type="predicted"/>
<gene>
    <name evidence="1" type="ORF">BDP27DRAFT_658389</name>
</gene>
<evidence type="ECO:0000313" key="2">
    <source>
        <dbReference type="Proteomes" id="UP000772434"/>
    </source>
</evidence>
<dbReference type="EMBL" id="JADNRY010000459">
    <property type="protein sequence ID" value="KAF9050952.1"/>
    <property type="molecule type" value="Genomic_DNA"/>
</dbReference>
<dbReference type="Proteomes" id="UP000772434">
    <property type="component" value="Unassembled WGS sequence"/>
</dbReference>
<organism evidence="1 2">
    <name type="scientific">Rhodocollybia butyracea</name>
    <dbReference type="NCBI Taxonomy" id="206335"/>
    <lineage>
        <taxon>Eukaryota</taxon>
        <taxon>Fungi</taxon>
        <taxon>Dikarya</taxon>
        <taxon>Basidiomycota</taxon>
        <taxon>Agaricomycotina</taxon>
        <taxon>Agaricomycetes</taxon>
        <taxon>Agaricomycetidae</taxon>
        <taxon>Agaricales</taxon>
        <taxon>Marasmiineae</taxon>
        <taxon>Omphalotaceae</taxon>
        <taxon>Rhodocollybia</taxon>
    </lineage>
</organism>